<reference evidence="2" key="1">
    <citation type="submission" date="2018-05" db="EMBL/GenBank/DDBJ databases">
        <authorList>
            <person name="Lanie J.A."/>
            <person name="Ng W.-L."/>
            <person name="Kazmierczak K.M."/>
            <person name="Andrzejewski T.M."/>
            <person name="Davidsen T.M."/>
            <person name="Wayne K.J."/>
            <person name="Tettelin H."/>
            <person name="Glass J.I."/>
            <person name="Rusch D."/>
            <person name="Podicherti R."/>
            <person name="Tsui H.-C.T."/>
            <person name="Winkler M.E."/>
        </authorList>
    </citation>
    <scope>NUCLEOTIDE SEQUENCE</scope>
</reference>
<gene>
    <name evidence="2" type="ORF">METZ01_LOCUS325141</name>
</gene>
<protein>
    <recommendedName>
        <fullName evidence="3">PspA/IM30 family protein</fullName>
    </recommendedName>
</protein>
<accession>A0A382PHH4</accession>
<name>A0A382PHH4_9ZZZZ</name>
<feature type="compositionally biased region" description="Basic and acidic residues" evidence="1">
    <location>
        <begin position="161"/>
        <end position="174"/>
    </location>
</feature>
<sequence>MIWRFLSRVGKKQAGNALETFTQAIVAFDPETASDAQISLMEEELDKLGGRVGQAEQAVRKDHEETAALVQQYDKYMSAAERLEGQLGAAEDAQRESLEASLEKLVMELENLQPEIDRERQEDAEAEAFSAELRESYDQAAEKLKQAKTNLQTAQRRMEQAKLKKDRADDRAQGVREAAGLSSSMGGLQTALTAMEKEAEKSEAETRSAELKIGAFGKKEISDDPNIAAALEKADTKALPQTSAKDRLAALRHKS</sequence>
<feature type="region of interest" description="Disordered" evidence="1">
    <location>
        <begin position="233"/>
        <end position="255"/>
    </location>
</feature>
<organism evidence="2">
    <name type="scientific">marine metagenome</name>
    <dbReference type="NCBI Taxonomy" id="408172"/>
    <lineage>
        <taxon>unclassified sequences</taxon>
        <taxon>metagenomes</taxon>
        <taxon>ecological metagenomes</taxon>
    </lineage>
</organism>
<proteinExistence type="predicted"/>
<feature type="region of interest" description="Disordered" evidence="1">
    <location>
        <begin position="161"/>
        <end position="187"/>
    </location>
</feature>
<evidence type="ECO:0000313" key="2">
    <source>
        <dbReference type="EMBL" id="SVC72287.1"/>
    </source>
</evidence>
<dbReference type="AlphaFoldDB" id="A0A382PHH4"/>
<evidence type="ECO:0008006" key="3">
    <source>
        <dbReference type="Google" id="ProtNLM"/>
    </source>
</evidence>
<dbReference type="EMBL" id="UINC01107136">
    <property type="protein sequence ID" value="SVC72287.1"/>
    <property type="molecule type" value="Genomic_DNA"/>
</dbReference>
<evidence type="ECO:0000256" key="1">
    <source>
        <dbReference type="SAM" id="MobiDB-lite"/>
    </source>
</evidence>